<dbReference type="InterPro" id="IPR055797">
    <property type="entry name" value="DUF7373"/>
</dbReference>
<evidence type="ECO:0000259" key="3">
    <source>
        <dbReference type="Pfam" id="PF24092"/>
    </source>
</evidence>
<dbReference type="EMBL" id="BAOQ01000017">
    <property type="protein sequence ID" value="GAC84037.1"/>
    <property type="molecule type" value="Genomic_DNA"/>
</dbReference>
<feature type="domain" description="DUF7373" evidence="3">
    <location>
        <begin position="321"/>
        <end position="441"/>
    </location>
</feature>
<dbReference type="Pfam" id="PF24088">
    <property type="entry name" value="DUF7373"/>
    <property type="match status" value="1"/>
</dbReference>
<feature type="region of interest" description="Disordered" evidence="1">
    <location>
        <begin position="1"/>
        <end position="22"/>
    </location>
</feature>
<accession>A0ABQ0IKD3</accession>
<name>A0ABQ0IKD3_9ACTN</name>
<dbReference type="Proteomes" id="UP000035021">
    <property type="component" value="Unassembled WGS sequence"/>
</dbReference>
<organism evidence="4 5">
    <name type="scientific">Gordonia paraffinivorans NBRC 108238</name>
    <dbReference type="NCBI Taxonomy" id="1223543"/>
    <lineage>
        <taxon>Bacteria</taxon>
        <taxon>Bacillati</taxon>
        <taxon>Actinomycetota</taxon>
        <taxon>Actinomycetes</taxon>
        <taxon>Mycobacteriales</taxon>
        <taxon>Gordoniaceae</taxon>
        <taxon>Gordonia</taxon>
    </lineage>
</organism>
<feature type="domain" description="DUF7373" evidence="2">
    <location>
        <begin position="82"/>
        <end position="275"/>
    </location>
</feature>
<keyword evidence="5" id="KW-1185">Reference proteome</keyword>
<protein>
    <submittedName>
        <fullName evidence="4">Uncharacterized protein</fullName>
    </submittedName>
</protein>
<proteinExistence type="predicted"/>
<sequence length="447" mass="47442">MNAAARRNSPRGRAAGEDSEMKDWRPIVAVATAALVVAGTAACTTDGQPVPSAKDAEAATSSVDLAALDTGDYPTEPRPPFDYPADDAEFLRVEGQRMGQFIIPPFELAPDVTQPNALFTAPIASRAALGVLFGEGAATIPANERFLGGFSTSARTPASGPREQRNLQIVVLRYLTPGDARAAVDQLARITSRDWNNAPITPLQGVPGGVFLNAVSPGHGGHHAAGYTQRDVYAVYAWTRVSTAEAAAQSESLIRTALTRQADLISKFPRTPSAQDNRNMGRAPVAGRPRMDENKILIYALPYSDQEIAEKKTGLNPLAVRAVYGPRGLAHFAADPPMTLNAAERAGSLATAVDRSIVFRAETPEKAEEYLMPKADDSDSTTAIAPPPGLPAARCEATPTGGDRTAYQCAVQVGRYVAILGSSSKRDVYQQTSAQYLILTKADQNAN</sequence>
<dbReference type="Pfam" id="PF24092">
    <property type="entry name" value="DUF7373_C"/>
    <property type="match status" value="1"/>
</dbReference>
<gene>
    <name evidence="4" type="ORF">GP2_017_00660</name>
</gene>
<evidence type="ECO:0000313" key="4">
    <source>
        <dbReference type="EMBL" id="GAC84037.1"/>
    </source>
</evidence>
<reference evidence="4 5" key="1">
    <citation type="submission" date="2013-02" db="EMBL/GenBank/DDBJ databases">
        <title>Whole genome shotgun sequence of Gordonia paraffinivorans NBRC 108238.</title>
        <authorList>
            <person name="Isaki-Nakamura S."/>
            <person name="Hosoyama A."/>
            <person name="Tsuchikane K."/>
            <person name="Ando Y."/>
            <person name="Baba S."/>
            <person name="Ohji S."/>
            <person name="Hamada M."/>
            <person name="Tamura T."/>
            <person name="Yamazoe A."/>
            <person name="Yamazaki S."/>
            <person name="Fujita N."/>
        </authorList>
    </citation>
    <scope>NUCLEOTIDE SEQUENCE [LARGE SCALE GENOMIC DNA]</scope>
    <source>
        <strain evidence="4 5">NBRC 108238</strain>
    </source>
</reference>
<comment type="caution">
    <text evidence="4">The sequence shown here is derived from an EMBL/GenBank/DDBJ whole genome shotgun (WGS) entry which is preliminary data.</text>
</comment>
<evidence type="ECO:0000259" key="2">
    <source>
        <dbReference type="Pfam" id="PF24088"/>
    </source>
</evidence>
<evidence type="ECO:0000256" key="1">
    <source>
        <dbReference type="SAM" id="MobiDB-lite"/>
    </source>
</evidence>
<dbReference type="InterPro" id="IPR056463">
    <property type="entry name" value="DUF7373_C"/>
</dbReference>
<evidence type="ECO:0000313" key="5">
    <source>
        <dbReference type="Proteomes" id="UP000035021"/>
    </source>
</evidence>